<organism evidence="7 8">
    <name type="scientific">Obba rivulosa</name>
    <dbReference type="NCBI Taxonomy" id="1052685"/>
    <lineage>
        <taxon>Eukaryota</taxon>
        <taxon>Fungi</taxon>
        <taxon>Dikarya</taxon>
        <taxon>Basidiomycota</taxon>
        <taxon>Agaricomycotina</taxon>
        <taxon>Agaricomycetes</taxon>
        <taxon>Polyporales</taxon>
        <taxon>Gelatoporiaceae</taxon>
        <taxon>Obba</taxon>
    </lineage>
</organism>
<dbReference type="SMART" id="SM00325">
    <property type="entry name" value="RhoGEF"/>
    <property type="match status" value="1"/>
</dbReference>
<dbReference type="InterPro" id="IPR000219">
    <property type="entry name" value="DH_dom"/>
</dbReference>
<evidence type="ECO:0000313" key="7">
    <source>
        <dbReference type="EMBL" id="OCH94369.1"/>
    </source>
</evidence>
<sequence>MVARHPRPHVAIPPGAAPPTNPSPSPSLSSLPPDDDPLNLWTDSGSSIYYEPSMSPNHPRISLDASSRPSSRPASAYENNSPGHLAFPQPQLFRSSSQRGSARPPPSISHRSIKSETTLSPYAHGGYSQGESRPPSTFESSPELIPKDLSEELSNLTLESEEGLRRFQAGDLSENDEVWHRLVPPEARDVLDKKEVQRQSVLFEIIKSERDYIEDLQLIKEVYIEPLINVQAVPEQRIRGFISEVFYNFEKILAHHQRLEAALFARQREQHPLVQSLADVILQECIQPTFQRDYEDYIKHYPLAEERHRAELKRNTKYQYFLQQCAQGPRIRKRDLITFIARPVTRLARLRLLIENALKSTAPDHPDQEELPLIIEILGSLIKSTQPGIQAAESKVKFWNLCESLVYQKGEIIDMDLYDESRTLIYQGPLARRFKSDVAYNWADLNVALLDNYLLLLKPETRSSTVTRNSVVSRPIPLEYLRLAAFDGSPETRKERSEDGGLFESFRTRVRPVYPFTIYHASAKSTRRYTLYAGTEELRREWYSALVDALGVRKVRQDSNMWFAPHAINEGYFKYTITSSLSSTPFTGRITAAAPLSAGGKNFIAVGCPTGVYVALRGEASSSQAFRKVLSASNVVSMAALPEQNKFIVLYDGGLYAYSLDLVMRVAQRIARREHLEASMERIDGHDGAVLFFRAGTFGSRTVVVFGTKALLQIHVHALEVVNAEDQALSPRRSTFGSSSFRSIEEALSVPRDAHDITVLSRSGHHHQSQKGSTDHEHMKHRDLIGICTEKGIYIADPLHLAAASSRPNIIPNFLGAEQNAPLDTLRKKCNDAKALGLIRSREGWLVVYDELGCYIDRKGVPTRSSGYLRWESKAIAYAHRGEHLLLFSSEFIEIRTVETGKLVQVIEAADVRLLYRGLLPSEKTVLVGMKGKQDRGGIVDKLAELLETAELLTPRTASMPVLWDEWDTMQ</sequence>
<feature type="compositionally biased region" description="Polar residues" evidence="3">
    <location>
        <begin position="129"/>
        <end position="140"/>
    </location>
</feature>
<dbReference type="SMART" id="SM00036">
    <property type="entry name" value="CNH"/>
    <property type="match status" value="1"/>
</dbReference>
<dbReference type="InterPro" id="IPR011993">
    <property type="entry name" value="PH-like_dom_sf"/>
</dbReference>
<feature type="compositionally biased region" description="Low complexity" evidence="3">
    <location>
        <begin position="26"/>
        <end position="43"/>
    </location>
</feature>
<feature type="domain" description="DH" evidence="5">
    <location>
        <begin position="197"/>
        <end position="388"/>
    </location>
</feature>
<dbReference type="InterPro" id="IPR041675">
    <property type="entry name" value="PH_5"/>
</dbReference>
<feature type="region of interest" description="Disordered" evidence="3">
    <location>
        <begin position="1"/>
        <end position="143"/>
    </location>
</feature>
<evidence type="ECO:0000259" key="4">
    <source>
        <dbReference type="PROSITE" id="PS50003"/>
    </source>
</evidence>
<dbReference type="GO" id="GO:0005085">
    <property type="term" value="F:guanyl-nucleotide exchange factor activity"/>
    <property type="evidence" value="ECO:0007669"/>
    <property type="project" value="UniProtKB-KW"/>
</dbReference>
<keyword evidence="2" id="KW-0344">Guanine-nucleotide releasing factor</keyword>
<evidence type="ECO:0008006" key="9">
    <source>
        <dbReference type="Google" id="ProtNLM"/>
    </source>
</evidence>
<evidence type="ECO:0000313" key="8">
    <source>
        <dbReference type="Proteomes" id="UP000250043"/>
    </source>
</evidence>
<dbReference type="PANTHER" id="PTHR46572:SF1">
    <property type="entry name" value="RHO1 GUANINE NUCLEOTIDE EXCHANGE FACTOR TUS1"/>
    <property type="match status" value="1"/>
</dbReference>
<name>A0A8E2DR76_9APHY</name>
<gene>
    <name evidence="7" type="ORF">OBBRIDRAFT_141319</name>
</gene>
<feature type="compositionally biased region" description="Pro residues" evidence="3">
    <location>
        <begin position="15"/>
        <end position="25"/>
    </location>
</feature>
<dbReference type="SUPFAM" id="SSF50729">
    <property type="entry name" value="PH domain-like"/>
    <property type="match status" value="1"/>
</dbReference>
<evidence type="ECO:0000256" key="1">
    <source>
        <dbReference type="ARBA" id="ARBA00022553"/>
    </source>
</evidence>
<dbReference type="Proteomes" id="UP000250043">
    <property type="component" value="Unassembled WGS sequence"/>
</dbReference>
<dbReference type="Gene3D" id="1.20.900.10">
    <property type="entry name" value="Dbl homology (DH) domain"/>
    <property type="match status" value="1"/>
</dbReference>
<dbReference type="InterPro" id="IPR052233">
    <property type="entry name" value="Rho-type_GEFs"/>
</dbReference>
<keyword evidence="8" id="KW-1185">Reference proteome</keyword>
<dbReference type="OrthoDB" id="2272012at2759"/>
<dbReference type="PANTHER" id="PTHR46572">
    <property type="entry name" value="RHO1 GDP-GTP EXCHANGE PROTEIN 1-RELATED"/>
    <property type="match status" value="1"/>
</dbReference>
<dbReference type="PROSITE" id="PS50010">
    <property type="entry name" value="DH_2"/>
    <property type="match status" value="1"/>
</dbReference>
<accession>A0A8E2DR76</accession>
<protein>
    <recommendedName>
        <fullName evidence="9">Rho1 guanine nucleotide exchange factor 1</fullName>
    </recommendedName>
</protein>
<dbReference type="Gene3D" id="2.30.29.30">
    <property type="entry name" value="Pleckstrin-homology domain (PH domain)/Phosphotyrosine-binding domain (PTB)"/>
    <property type="match status" value="1"/>
</dbReference>
<dbReference type="EMBL" id="KV722344">
    <property type="protein sequence ID" value="OCH94369.1"/>
    <property type="molecule type" value="Genomic_DNA"/>
</dbReference>
<dbReference type="InterPro" id="IPR035899">
    <property type="entry name" value="DBL_dom_sf"/>
</dbReference>
<dbReference type="SMART" id="SM00233">
    <property type="entry name" value="PH"/>
    <property type="match status" value="1"/>
</dbReference>
<reference evidence="7 8" key="1">
    <citation type="submission" date="2016-07" db="EMBL/GenBank/DDBJ databases">
        <title>Draft genome of the white-rot fungus Obba rivulosa 3A-2.</title>
        <authorList>
            <consortium name="DOE Joint Genome Institute"/>
            <person name="Miettinen O."/>
            <person name="Riley R."/>
            <person name="Acob R."/>
            <person name="Barry K."/>
            <person name="Cullen D."/>
            <person name="De Vries R."/>
            <person name="Hainaut M."/>
            <person name="Hatakka A."/>
            <person name="Henrissat B."/>
            <person name="Hilden K."/>
            <person name="Kuo R."/>
            <person name="Labutti K."/>
            <person name="Lipzen A."/>
            <person name="Makela M.R."/>
            <person name="Sandor L."/>
            <person name="Spatafora J.W."/>
            <person name="Grigoriev I.V."/>
            <person name="Hibbett D.S."/>
        </authorList>
    </citation>
    <scope>NUCLEOTIDE SEQUENCE [LARGE SCALE GENOMIC DNA]</scope>
    <source>
        <strain evidence="7 8">3A-2</strain>
    </source>
</reference>
<keyword evidence="1" id="KW-0597">Phosphoprotein</keyword>
<dbReference type="Pfam" id="PF00780">
    <property type="entry name" value="CNH"/>
    <property type="match status" value="1"/>
</dbReference>
<proteinExistence type="predicted"/>
<dbReference type="CDD" id="cd00160">
    <property type="entry name" value="RhoGEF"/>
    <property type="match status" value="1"/>
</dbReference>
<dbReference type="AlphaFoldDB" id="A0A8E2DR76"/>
<evidence type="ECO:0000256" key="2">
    <source>
        <dbReference type="ARBA" id="ARBA00022658"/>
    </source>
</evidence>
<evidence type="ECO:0000256" key="3">
    <source>
        <dbReference type="SAM" id="MobiDB-lite"/>
    </source>
</evidence>
<dbReference type="Pfam" id="PF15405">
    <property type="entry name" value="PH_5"/>
    <property type="match status" value="1"/>
</dbReference>
<dbReference type="InterPro" id="IPR001180">
    <property type="entry name" value="CNH_dom"/>
</dbReference>
<evidence type="ECO:0000259" key="5">
    <source>
        <dbReference type="PROSITE" id="PS50010"/>
    </source>
</evidence>
<dbReference type="SUPFAM" id="SSF48065">
    <property type="entry name" value="DBL homology domain (DH-domain)"/>
    <property type="match status" value="1"/>
</dbReference>
<feature type="compositionally biased region" description="Low complexity" evidence="3">
    <location>
        <begin position="65"/>
        <end position="76"/>
    </location>
</feature>
<feature type="domain" description="CNH" evidence="6">
    <location>
        <begin position="587"/>
        <end position="922"/>
    </location>
</feature>
<feature type="domain" description="PH" evidence="4">
    <location>
        <begin position="423"/>
        <end position="551"/>
    </location>
</feature>
<dbReference type="InterPro" id="IPR001849">
    <property type="entry name" value="PH_domain"/>
</dbReference>
<evidence type="ECO:0000259" key="6">
    <source>
        <dbReference type="PROSITE" id="PS50219"/>
    </source>
</evidence>
<dbReference type="PROSITE" id="PS50219">
    <property type="entry name" value="CNH"/>
    <property type="match status" value="1"/>
</dbReference>
<dbReference type="PROSITE" id="PS50003">
    <property type="entry name" value="PH_DOMAIN"/>
    <property type="match status" value="1"/>
</dbReference>
<dbReference type="Pfam" id="PF00621">
    <property type="entry name" value="RhoGEF"/>
    <property type="match status" value="1"/>
</dbReference>